<feature type="domain" description="Tubulin/FtsZ 2-layer sandwich" evidence="8">
    <location>
        <begin position="222"/>
        <end position="342"/>
    </location>
</feature>
<dbReference type="CDD" id="cd02201">
    <property type="entry name" value="FtsZ_type1"/>
    <property type="match status" value="1"/>
</dbReference>
<name>A0ABU9H8L7_9GAMM</name>
<dbReference type="InterPro" id="IPR008280">
    <property type="entry name" value="Tub_FtsZ_C"/>
</dbReference>
<dbReference type="InterPro" id="IPR020805">
    <property type="entry name" value="Cell_div_FtsZ_CS"/>
</dbReference>
<comment type="subunit">
    <text evidence="4">Homodimer. Polymerizes to form a dynamic ring structure in a strictly GTP-dependent manner. Interacts directly with several other division proteins.</text>
</comment>
<gene>
    <name evidence="4 9" type="primary">ftsZ</name>
    <name evidence="9" type="ORF">V6255_03540</name>
</gene>
<keyword evidence="2 4" id="KW-0547">Nucleotide-binding</keyword>
<dbReference type="Gene3D" id="3.30.1330.20">
    <property type="entry name" value="Tubulin/FtsZ, C-terminal domain"/>
    <property type="match status" value="1"/>
</dbReference>
<evidence type="ECO:0000256" key="2">
    <source>
        <dbReference type="ARBA" id="ARBA00022741"/>
    </source>
</evidence>
<evidence type="ECO:0000259" key="7">
    <source>
        <dbReference type="SMART" id="SM00864"/>
    </source>
</evidence>
<keyword evidence="4" id="KW-0963">Cytoplasm</keyword>
<dbReference type="SMART" id="SM00864">
    <property type="entry name" value="Tubulin"/>
    <property type="match status" value="1"/>
</dbReference>
<comment type="similarity">
    <text evidence="1 4">Belongs to the FtsZ family.</text>
</comment>
<comment type="caution">
    <text evidence="9">The sequence shown here is derived from an EMBL/GenBank/DDBJ whole genome shotgun (WGS) entry which is preliminary data.</text>
</comment>
<evidence type="ECO:0000256" key="1">
    <source>
        <dbReference type="ARBA" id="ARBA00009690"/>
    </source>
</evidence>
<protein>
    <recommendedName>
        <fullName evidence="4 5">Cell division protein FtsZ</fullName>
    </recommendedName>
</protein>
<evidence type="ECO:0000313" key="10">
    <source>
        <dbReference type="Proteomes" id="UP001366060"/>
    </source>
</evidence>
<proteinExistence type="inferred from homology"/>
<dbReference type="NCBIfam" id="TIGR00065">
    <property type="entry name" value="ftsZ"/>
    <property type="match status" value="1"/>
</dbReference>
<sequence>MSQEVNRVEESQMFEIIDDEDHSAQAVIKVIGIGGGGGNAINYMIEKGLTGAEFIAMNTDAQALRSSKADIRLQLGANITNGLGAGANPEIGYKSALEDKERIREIVTGADVVFIAAGMGGGTGTGACPVVAEIAKEEGALTIGVVSKPSMFEGRKRMNYATQGIARLSENIDSLLIIPNDKLQKSLPRGITFLDALRAANSVLYDAVSGFSSIINNEESTINIDFADVRTVMTEAGTTAVMGIGVSSGENRAEEAVEEAISCPLLEDVDLSDARGVLVHIVAGIDFSWDEYHTVGDALKQFASEDSQNIIGVTVDPTLDSGELHVTVIVTGIGERKSELNVVKNPTLNKTKSASDTAEKTVNADNSTDNVEAETQTSEDTTEAETEVVEPIAEVKDKKNAESYLDIPAFLRRQADN</sequence>
<comment type="function">
    <text evidence="4">Essential cell division protein that forms a contractile ring structure (Z ring) at the future cell division site. The regulation of the ring assembly controls the timing and the location of cell division. One of the functions of the FtsZ ring is to recruit other cell division proteins to the septum to produce a new cell wall between the dividing cells. Binds GTP and shows GTPase activity.</text>
</comment>
<feature type="binding site" evidence="4">
    <location>
        <position position="157"/>
    </location>
    <ligand>
        <name>GTP</name>
        <dbReference type="ChEBI" id="CHEBI:37565"/>
    </ligand>
</feature>
<dbReference type="InterPro" id="IPR018316">
    <property type="entry name" value="Tubulin/FtsZ_2-layer-sand-dom"/>
</dbReference>
<dbReference type="GO" id="GO:0051301">
    <property type="term" value="P:cell division"/>
    <property type="evidence" value="ECO:0007669"/>
    <property type="project" value="UniProtKB-KW"/>
</dbReference>
<dbReference type="EMBL" id="JBAKBA010000005">
    <property type="protein sequence ID" value="MEL0658205.1"/>
    <property type="molecule type" value="Genomic_DNA"/>
</dbReference>
<dbReference type="InterPro" id="IPR045061">
    <property type="entry name" value="FtsZ/CetZ"/>
</dbReference>
<dbReference type="PRINTS" id="PR00423">
    <property type="entry name" value="CELLDVISFTSZ"/>
</dbReference>
<dbReference type="SUPFAM" id="SSF52490">
    <property type="entry name" value="Tubulin nucleotide-binding domain-like"/>
    <property type="match status" value="1"/>
</dbReference>
<feature type="binding site" evidence="4">
    <location>
        <position position="201"/>
    </location>
    <ligand>
        <name>GTP</name>
        <dbReference type="ChEBI" id="CHEBI:37565"/>
    </ligand>
</feature>
<feature type="binding site" evidence="4">
    <location>
        <begin position="122"/>
        <end position="124"/>
    </location>
    <ligand>
        <name>GTP</name>
        <dbReference type="ChEBI" id="CHEBI:37565"/>
    </ligand>
</feature>
<keyword evidence="3 4" id="KW-0342">GTP-binding</keyword>
<dbReference type="HAMAP" id="MF_00909">
    <property type="entry name" value="FtsZ"/>
    <property type="match status" value="1"/>
</dbReference>
<organism evidence="9 10">
    <name type="scientific">Psychromonas arctica</name>
    <dbReference type="NCBI Taxonomy" id="168275"/>
    <lineage>
        <taxon>Bacteria</taxon>
        <taxon>Pseudomonadati</taxon>
        <taxon>Pseudomonadota</taxon>
        <taxon>Gammaproteobacteria</taxon>
        <taxon>Alteromonadales</taxon>
        <taxon>Psychromonadaceae</taxon>
        <taxon>Psychromonas</taxon>
    </lineage>
</organism>
<keyword evidence="10" id="KW-1185">Reference proteome</keyword>
<dbReference type="SMART" id="SM00865">
    <property type="entry name" value="Tubulin_C"/>
    <property type="match status" value="1"/>
</dbReference>
<dbReference type="InterPro" id="IPR037103">
    <property type="entry name" value="Tubulin/FtsZ-like_C"/>
</dbReference>
<evidence type="ECO:0000256" key="3">
    <source>
        <dbReference type="ARBA" id="ARBA00023134"/>
    </source>
</evidence>
<reference evidence="9 10" key="1">
    <citation type="submission" date="2024-02" db="EMBL/GenBank/DDBJ databases">
        <title>Bacteria isolated from the canopy kelp, Nereocystis luetkeana.</title>
        <authorList>
            <person name="Pfister C.A."/>
            <person name="Younker I.T."/>
            <person name="Light S.H."/>
        </authorList>
    </citation>
    <scope>NUCLEOTIDE SEQUENCE [LARGE SCALE GENOMIC DNA]</scope>
    <source>
        <strain evidence="9 10">TI.2.07</strain>
    </source>
</reference>
<dbReference type="InterPro" id="IPR036525">
    <property type="entry name" value="Tubulin/FtsZ_GTPase_sf"/>
</dbReference>
<keyword evidence="4 9" id="KW-0132">Cell division</keyword>
<evidence type="ECO:0000259" key="8">
    <source>
        <dbReference type="SMART" id="SM00865"/>
    </source>
</evidence>
<dbReference type="Pfam" id="PF12327">
    <property type="entry name" value="FtsZ_C"/>
    <property type="match status" value="1"/>
</dbReference>
<evidence type="ECO:0000256" key="4">
    <source>
        <dbReference type="HAMAP-Rule" id="MF_00909"/>
    </source>
</evidence>
<dbReference type="PANTHER" id="PTHR30314:SF3">
    <property type="entry name" value="MITOCHONDRIAL DIVISION PROTEIN FSZA"/>
    <property type="match status" value="1"/>
</dbReference>
<evidence type="ECO:0000256" key="5">
    <source>
        <dbReference type="NCBIfam" id="TIGR00065"/>
    </source>
</evidence>
<evidence type="ECO:0000313" key="9">
    <source>
        <dbReference type="EMBL" id="MEL0658205.1"/>
    </source>
</evidence>
<feature type="binding site" evidence="4">
    <location>
        <begin position="35"/>
        <end position="39"/>
    </location>
    <ligand>
        <name>GTP</name>
        <dbReference type="ChEBI" id="CHEBI:37565"/>
    </ligand>
</feature>
<feature type="binding site" evidence="4">
    <location>
        <position position="153"/>
    </location>
    <ligand>
        <name>GTP</name>
        <dbReference type="ChEBI" id="CHEBI:37565"/>
    </ligand>
</feature>
<accession>A0ABU9H8L7</accession>
<comment type="subcellular location">
    <subcellularLocation>
        <location evidence="4">Cytoplasm</location>
    </subcellularLocation>
    <text evidence="4">Assembles at midcell at the inner surface of the cytoplasmic membrane.</text>
</comment>
<dbReference type="Gene3D" id="3.40.50.1440">
    <property type="entry name" value="Tubulin/FtsZ, GTPase domain"/>
    <property type="match status" value="1"/>
</dbReference>
<evidence type="ECO:0000256" key="6">
    <source>
        <dbReference type="SAM" id="MobiDB-lite"/>
    </source>
</evidence>
<feature type="domain" description="Tubulin/FtsZ GTPase" evidence="7">
    <location>
        <begin position="27"/>
        <end position="219"/>
    </location>
</feature>
<keyword evidence="4" id="KW-0131">Cell cycle</keyword>
<dbReference type="InterPro" id="IPR024757">
    <property type="entry name" value="FtsZ_C"/>
</dbReference>
<keyword evidence="4" id="KW-0717">Septation</keyword>
<dbReference type="SUPFAM" id="SSF55307">
    <property type="entry name" value="Tubulin C-terminal domain-like"/>
    <property type="match status" value="1"/>
</dbReference>
<dbReference type="PANTHER" id="PTHR30314">
    <property type="entry name" value="CELL DIVISION PROTEIN FTSZ-RELATED"/>
    <property type="match status" value="1"/>
</dbReference>
<feature type="region of interest" description="Disordered" evidence="6">
    <location>
        <begin position="351"/>
        <end position="394"/>
    </location>
</feature>
<dbReference type="PROSITE" id="PS01134">
    <property type="entry name" value="FTSZ_1"/>
    <property type="match status" value="1"/>
</dbReference>
<dbReference type="InterPro" id="IPR000158">
    <property type="entry name" value="Cell_div_FtsZ"/>
</dbReference>
<dbReference type="Proteomes" id="UP001366060">
    <property type="component" value="Unassembled WGS sequence"/>
</dbReference>
<dbReference type="Pfam" id="PF00091">
    <property type="entry name" value="Tubulin"/>
    <property type="match status" value="1"/>
</dbReference>
<dbReference type="InterPro" id="IPR003008">
    <property type="entry name" value="Tubulin_FtsZ_GTPase"/>
</dbReference>